<feature type="compositionally biased region" description="Polar residues" evidence="2">
    <location>
        <begin position="90"/>
        <end position="109"/>
    </location>
</feature>
<sequence>MQNLVHSKACTEHQVQQGHTWAEIDEYFHIPCVLQLFKAHYGLSRTVARLLEEKQELREGNERLQRQLEQFQTSPSANYTVTRYRTVSESLAPSNSISQSPSRRPSGNVESGDIKEGSLPALRIPKSQPTTRPAEYPVEILWLKDDCKTDTLGAQPQTNNSSRPRMRCAIREKDGSVIDKQYYSAIQKVAVMRVEHLVQEEERLGGPLPKDKLTKRYFWTERIKQWENAIAVLEEEYPVLALAAANWKAEQLLVNGLASLRTRRNTGPSKKMKRSTKNEGLQVVDDRAESSSDGDCEGPQDAGDADGGKEKVSVGLKRKWRFIENSVSGASARTS</sequence>
<proteinExistence type="predicted"/>
<evidence type="ECO:0000313" key="3">
    <source>
        <dbReference type="EMBL" id="KAF9483271.1"/>
    </source>
</evidence>
<dbReference type="Proteomes" id="UP000807469">
    <property type="component" value="Unassembled WGS sequence"/>
</dbReference>
<evidence type="ECO:0000256" key="2">
    <source>
        <dbReference type="SAM" id="MobiDB-lite"/>
    </source>
</evidence>
<keyword evidence="4" id="KW-1185">Reference proteome</keyword>
<organism evidence="3 4">
    <name type="scientific">Pholiota conissans</name>
    <dbReference type="NCBI Taxonomy" id="109636"/>
    <lineage>
        <taxon>Eukaryota</taxon>
        <taxon>Fungi</taxon>
        <taxon>Dikarya</taxon>
        <taxon>Basidiomycota</taxon>
        <taxon>Agaricomycotina</taxon>
        <taxon>Agaricomycetes</taxon>
        <taxon>Agaricomycetidae</taxon>
        <taxon>Agaricales</taxon>
        <taxon>Agaricineae</taxon>
        <taxon>Strophariaceae</taxon>
        <taxon>Pholiota</taxon>
    </lineage>
</organism>
<feature type="region of interest" description="Disordered" evidence="2">
    <location>
        <begin position="90"/>
        <end position="131"/>
    </location>
</feature>
<reference evidence="3" key="1">
    <citation type="submission" date="2020-11" db="EMBL/GenBank/DDBJ databases">
        <authorList>
            <consortium name="DOE Joint Genome Institute"/>
            <person name="Ahrendt S."/>
            <person name="Riley R."/>
            <person name="Andreopoulos W."/>
            <person name="Labutti K."/>
            <person name="Pangilinan J."/>
            <person name="Ruiz-Duenas F.J."/>
            <person name="Barrasa J.M."/>
            <person name="Sanchez-Garcia M."/>
            <person name="Camarero S."/>
            <person name="Miyauchi S."/>
            <person name="Serrano A."/>
            <person name="Linde D."/>
            <person name="Babiker R."/>
            <person name="Drula E."/>
            <person name="Ayuso-Fernandez I."/>
            <person name="Pacheco R."/>
            <person name="Padilla G."/>
            <person name="Ferreira P."/>
            <person name="Barriuso J."/>
            <person name="Kellner H."/>
            <person name="Castanera R."/>
            <person name="Alfaro M."/>
            <person name="Ramirez L."/>
            <person name="Pisabarro A.G."/>
            <person name="Kuo A."/>
            <person name="Tritt A."/>
            <person name="Lipzen A."/>
            <person name="He G."/>
            <person name="Yan M."/>
            <person name="Ng V."/>
            <person name="Cullen D."/>
            <person name="Martin F."/>
            <person name="Rosso M.-N."/>
            <person name="Henrissat B."/>
            <person name="Hibbett D."/>
            <person name="Martinez A.T."/>
            <person name="Grigoriev I.V."/>
        </authorList>
    </citation>
    <scope>NUCLEOTIDE SEQUENCE</scope>
    <source>
        <strain evidence="3">CIRM-BRFM 674</strain>
    </source>
</reference>
<protein>
    <submittedName>
        <fullName evidence="3">Uncharacterized protein</fullName>
    </submittedName>
</protein>
<gene>
    <name evidence="3" type="ORF">BDN70DRAFT_990458</name>
</gene>
<keyword evidence="1" id="KW-0175">Coiled coil</keyword>
<feature type="region of interest" description="Disordered" evidence="2">
    <location>
        <begin position="263"/>
        <end position="312"/>
    </location>
</feature>
<evidence type="ECO:0000256" key="1">
    <source>
        <dbReference type="SAM" id="Coils"/>
    </source>
</evidence>
<evidence type="ECO:0000313" key="4">
    <source>
        <dbReference type="Proteomes" id="UP000807469"/>
    </source>
</evidence>
<feature type="coiled-coil region" evidence="1">
    <location>
        <begin position="47"/>
        <end position="74"/>
    </location>
</feature>
<name>A0A9P5ZC76_9AGAR</name>
<dbReference type="OrthoDB" id="3247533at2759"/>
<dbReference type="EMBL" id="MU155155">
    <property type="protein sequence ID" value="KAF9483271.1"/>
    <property type="molecule type" value="Genomic_DNA"/>
</dbReference>
<dbReference type="AlphaFoldDB" id="A0A9P5ZC76"/>
<accession>A0A9P5ZC76</accession>
<comment type="caution">
    <text evidence="3">The sequence shown here is derived from an EMBL/GenBank/DDBJ whole genome shotgun (WGS) entry which is preliminary data.</text>
</comment>